<evidence type="ECO:0000313" key="12">
    <source>
        <dbReference type="Proteomes" id="UP001500320"/>
    </source>
</evidence>
<protein>
    <recommendedName>
        <fullName evidence="10">Polysaccharide chain length determinant N-terminal domain-containing protein</fullName>
    </recommendedName>
</protein>
<evidence type="ECO:0000259" key="10">
    <source>
        <dbReference type="Pfam" id="PF02706"/>
    </source>
</evidence>
<evidence type="ECO:0000256" key="4">
    <source>
        <dbReference type="ARBA" id="ARBA00022692"/>
    </source>
</evidence>
<keyword evidence="12" id="KW-1185">Reference proteome</keyword>
<dbReference type="PROSITE" id="PS51318">
    <property type="entry name" value="TAT"/>
    <property type="match status" value="1"/>
</dbReference>
<dbReference type="Proteomes" id="UP001500320">
    <property type="component" value="Unassembled WGS sequence"/>
</dbReference>
<keyword evidence="5 9" id="KW-1133">Transmembrane helix</keyword>
<accession>A0ABP6MZ63</accession>
<evidence type="ECO:0000256" key="2">
    <source>
        <dbReference type="ARBA" id="ARBA00006683"/>
    </source>
</evidence>
<organism evidence="11 12">
    <name type="scientific">Planomonospora alba</name>
    <dbReference type="NCBI Taxonomy" id="161354"/>
    <lineage>
        <taxon>Bacteria</taxon>
        <taxon>Bacillati</taxon>
        <taxon>Actinomycetota</taxon>
        <taxon>Actinomycetes</taxon>
        <taxon>Streptosporangiales</taxon>
        <taxon>Streptosporangiaceae</taxon>
        <taxon>Planomonospora</taxon>
    </lineage>
</organism>
<dbReference type="InterPro" id="IPR006311">
    <property type="entry name" value="TAT_signal"/>
</dbReference>
<dbReference type="InterPro" id="IPR050445">
    <property type="entry name" value="Bact_polysacc_biosynth/exp"/>
</dbReference>
<feature type="domain" description="Polysaccharide chain length determinant N-terminal" evidence="10">
    <location>
        <begin position="13"/>
        <end position="95"/>
    </location>
</feature>
<evidence type="ECO:0000256" key="9">
    <source>
        <dbReference type="SAM" id="Phobius"/>
    </source>
</evidence>
<keyword evidence="7" id="KW-0175">Coiled coil</keyword>
<evidence type="ECO:0000256" key="8">
    <source>
        <dbReference type="SAM" id="MobiDB-lite"/>
    </source>
</evidence>
<dbReference type="EMBL" id="BAAAUT010000011">
    <property type="protein sequence ID" value="GAA3127984.1"/>
    <property type="molecule type" value="Genomic_DNA"/>
</dbReference>
<evidence type="ECO:0000256" key="6">
    <source>
        <dbReference type="ARBA" id="ARBA00023136"/>
    </source>
</evidence>
<reference evidence="12" key="1">
    <citation type="journal article" date="2019" name="Int. J. Syst. Evol. Microbiol.">
        <title>The Global Catalogue of Microorganisms (GCM) 10K type strain sequencing project: providing services to taxonomists for standard genome sequencing and annotation.</title>
        <authorList>
            <consortium name="The Broad Institute Genomics Platform"/>
            <consortium name="The Broad Institute Genome Sequencing Center for Infectious Disease"/>
            <person name="Wu L."/>
            <person name="Ma J."/>
        </authorList>
    </citation>
    <scope>NUCLEOTIDE SEQUENCE [LARGE SCALE GENOMIC DNA]</scope>
    <source>
        <strain evidence="12">JCM 9373</strain>
    </source>
</reference>
<gene>
    <name evidence="11" type="ORF">GCM10010466_18460</name>
</gene>
<evidence type="ECO:0000313" key="11">
    <source>
        <dbReference type="EMBL" id="GAA3127984.1"/>
    </source>
</evidence>
<sequence>MSGRPDPVLSDYFGFARRNLLVIGVTTVLGLAAGVAQSLLTPDTYTATAQVFAPATPVHPGLERDPDQRLPREMTVDTETRIMRSSAVVGRVATALGVGPEAAAELLVVTVPANTRVLTVSVRGATPERALNGVGVATDAYLALREQIIAGARQRHLEALQSRIGVLESRLAALTKGRITRDARARSRRQALIRQIDKMEKQVSALQQQDTAGGEVVRAAVRPRRPDRNNTEVPPVSYAAVGMLAGIGLGARRDRRRGARPERASGHLPGDARPPQPISRRTAA</sequence>
<dbReference type="PANTHER" id="PTHR32309">
    <property type="entry name" value="TYROSINE-PROTEIN KINASE"/>
    <property type="match status" value="1"/>
</dbReference>
<keyword evidence="3" id="KW-1003">Cell membrane</keyword>
<evidence type="ECO:0000256" key="1">
    <source>
        <dbReference type="ARBA" id="ARBA00004651"/>
    </source>
</evidence>
<name>A0ABP6MZ63_9ACTN</name>
<dbReference type="RefSeq" id="WP_344857804.1">
    <property type="nucleotide sequence ID" value="NZ_BAAAUT010000011.1"/>
</dbReference>
<evidence type="ECO:0000256" key="3">
    <source>
        <dbReference type="ARBA" id="ARBA00022475"/>
    </source>
</evidence>
<comment type="caution">
    <text evidence="11">The sequence shown here is derived from an EMBL/GenBank/DDBJ whole genome shotgun (WGS) entry which is preliminary data.</text>
</comment>
<evidence type="ECO:0000256" key="7">
    <source>
        <dbReference type="SAM" id="Coils"/>
    </source>
</evidence>
<dbReference type="Pfam" id="PF02706">
    <property type="entry name" value="Wzz"/>
    <property type="match status" value="1"/>
</dbReference>
<feature type="coiled-coil region" evidence="7">
    <location>
        <begin position="182"/>
        <end position="209"/>
    </location>
</feature>
<evidence type="ECO:0000256" key="5">
    <source>
        <dbReference type="ARBA" id="ARBA00022989"/>
    </source>
</evidence>
<proteinExistence type="inferred from homology"/>
<dbReference type="PANTHER" id="PTHR32309:SF31">
    <property type="entry name" value="CAPSULAR EXOPOLYSACCHARIDE FAMILY"/>
    <property type="match status" value="1"/>
</dbReference>
<comment type="similarity">
    <text evidence="2">Belongs to the CpsC/CapA family.</text>
</comment>
<feature type="transmembrane region" description="Helical" evidence="9">
    <location>
        <begin position="20"/>
        <end position="40"/>
    </location>
</feature>
<feature type="region of interest" description="Disordered" evidence="8">
    <location>
        <begin position="251"/>
        <end position="284"/>
    </location>
</feature>
<keyword evidence="6 9" id="KW-0472">Membrane</keyword>
<dbReference type="InterPro" id="IPR003856">
    <property type="entry name" value="LPS_length_determ_N"/>
</dbReference>
<comment type="subcellular location">
    <subcellularLocation>
        <location evidence="1">Cell membrane</location>
        <topology evidence="1">Multi-pass membrane protein</topology>
    </subcellularLocation>
</comment>
<keyword evidence="4 9" id="KW-0812">Transmembrane</keyword>